<proteinExistence type="predicted"/>
<accession>A0A4Y7TAL3</accession>
<dbReference type="Proteomes" id="UP000298030">
    <property type="component" value="Unassembled WGS sequence"/>
</dbReference>
<dbReference type="EMBL" id="QPFP01000019">
    <property type="protein sequence ID" value="TEB31215.1"/>
    <property type="molecule type" value="Genomic_DNA"/>
</dbReference>
<protein>
    <submittedName>
        <fullName evidence="3">Uncharacterized protein</fullName>
    </submittedName>
</protein>
<feature type="compositionally biased region" description="Low complexity" evidence="1">
    <location>
        <begin position="1"/>
        <end position="19"/>
    </location>
</feature>
<keyword evidence="4" id="KW-1185">Reference proteome</keyword>
<feature type="region of interest" description="Disordered" evidence="1">
    <location>
        <begin position="72"/>
        <end position="107"/>
    </location>
</feature>
<dbReference type="AlphaFoldDB" id="A0A4Y7TAL3"/>
<comment type="caution">
    <text evidence="3">The sequence shown here is derived from an EMBL/GenBank/DDBJ whole genome shotgun (WGS) entry which is preliminary data.</text>
</comment>
<keyword evidence="2" id="KW-0812">Transmembrane</keyword>
<feature type="region of interest" description="Disordered" evidence="1">
    <location>
        <begin position="1"/>
        <end position="49"/>
    </location>
</feature>
<evidence type="ECO:0000313" key="4">
    <source>
        <dbReference type="Proteomes" id="UP000298030"/>
    </source>
</evidence>
<evidence type="ECO:0000256" key="2">
    <source>
        <dbReference type="SAM" id="Phobius"/>
    </source>
</evidence>
<reference evidence="3 4" key="1">
    <citation type="journal article" date="2019" name="Nat. Ecol. Evol.">
        <title>Megaphylogeny resolves global patterns of mushroom evolution.</title>
        <authorList>
            <person name="Varga T."/>
            <person name="Krizsan K."/>
            <person name="Foldi C."/>
            <person name="Dima B."/>
            <person name="Sanchez-Garcia M."/>
            <person name="Sanchez-Ramirez S."/>
            <person name="Szollosi G.J."/>
            <person name="Szarkandi J.G."/>
            <person name="Papp V."/>
            <person name="Albert L."/>
            <person name="Andreopoulos W."/>
            <person name="Angelini C."/>
            <person name="Antonin V."/>
            <person name="Barry K.W."/>
            <person name="Bougher N.L."/>
            <person name="Buchanan P."/>
            <person name="Buyck B."/>
            <person name="Bense V."/>
            <person name="Catcheside P."/>
            <person name="Chovatia M."/>
            <person name="Cooper J."/>
            <person name="Damon W."/>
            <person name="Desjardin D."/>
            <person name="Finy P."/>
            <person name="Geml J."/>
            <person name="Haridas S."/>
            <person name="Hughes K."/>
            <person name="Justo A."/>
            <person name="Karasinski D."/>
            <person name="Kautmanova I."/>
            <person name="Kiss B."/>
            <person name="Kocsube S."/>
            <person name="Kotiranta H."/>
            <person name="LaButti K.M."/>
            <person name="Lechner B.E."/>
            <person name="Liimatainen K."/>
            <person name="Lipzen A."/>
            <person name="Lukacs Z."/>
            <person name="Mihaltcheva S."/>
            <person name="Morgado L.N."/>
            <person name="Niskanen T."/>
            <person name="Noordeloos M.E."/>
            <person name="Ohm R.A."/>
            <person name="Ortiz-Santana B."/>
            <person name="Ovrebo C."/>
            <person name="Racz N."/>
            <person name="Riley R."/>
            <person name="Savchenko A."/>
            <person name="Shiryaev A."/>
            <person name="Soop K."/>
            <person name="Spirin V."/>
            <person name="Szebenyi C."/>
            <person name="Tomsovsky M."/>
            <person name="Tulloss R.E."/>
            <person name="Uehling J."/>
            <person name="Grigoriev I.V."/>
            <person name="Vagvolgyi C."/>
            <person name="Papp T."/>
            <person name="Martin F.M."/>
            <person name="Miettinen O."/>
            <person name="Hibbett D.S."/>
            <person name="Nagy L.G."/>
        </authorList>
    </citation>
    <scope>NUCLEOTIDE SEQUENCE [LARGE SCALE GENOMIC DNA]</scope>
    <source>
        <strain evidence="3 4">FP101781</strain>
    </source>
</reference>
<keyword evidence="2" id="KW-1133">Transmembrane helix</keyword>
<evidence type="ECO:0000313" key="3">
    <source>
        <dbReference type="EMBL" id="TEB31215.1"/>
    </source>
</evidence>
<evidence type="ECO:0000256" key="1">
    <source>
        <dbReference type="SAM" id="MobiDB-lite"/>
    </source>
</evidence>
<keyword evidence="2" id="KW-0472">Membrane</keyword>
<feature type="transmembrane region" description="Helical" evidence="2">
    <location>
        <begin position="110"/>
        <end position="138"/>
    </location>
</feature>
<organism evidence="3 4">
    <name type="scientific">Coprinellus micaceus</name>
    <name type="common">Glistening ink-cap mushroom</name>
    <name type="synonym">Coprinus micaceus</name>
    <dbReference type="NCBI Taxonomy" id="71717"/>
    <lineage>
        <taxon>Eukaryota</taxon>
        <taxon>Fungi</taxon>
        <taxon>Dikarya</taxon>
        <taxon>Basidiomycota</taxon>
        <taxon>Agaricomycotina</taxon>
        <taxon>Agaricomycetes</taxon>
        <taxon>Agaricomycetidae</taxon>
        <taxon>Agaricales</taxon>
        <taxon>Agaricineae</taxon>
        <taxon>Psathyrellaceae</taxon>
        <taxon>Coprinellus</taxon>
    </lineage>
</organism>
<name>A0A4Y7TAL3_COPMI</name>
<sequence length="139" mass="15355">MPSPWPSLSAAFAPPSSISTTFTQRGTIRQPIASPKRADQLNRGRTMLPRTDCQSRDGCLLILRARKTEQEGQMEGRFLMRRAGKMGPAGRDEVRGGRARRGRRRQTDTVFDGGSISVGMFSPLLLLGFAVASLHLIYH</sequence>
<gene>
    <name evidence="3" type="ORF">FA13DRAFT_352000</name>
</gene>